<dbReference type="EMBL" id="FQYU01000002">
    <property type="protein sequence ID" value="SHI89659.1"/>
    <property type="molecule type" value="Genomic_DNA"/>
</dbReference>
<dbReference type="Gene3D" id="3.40.50.410">
    <property type="entry name" value="von Willebrand factor, type A domain"/>
    <property type="match status" value="1"/>
</dbReference>
<keyword evidence="1" id="KW-1133">Transmembrane helix</keyword>
<keyword evidence="3" id="KW-1185">Reference proteome</keyword>
<evidence type="ECO:0000313" key="2">
    <source>
        <dbReference type="EMBL" id="SHI89659.1"/>
    </source>
</evidence>
<name>A0A1M6EWB1_9FLAO</name>
<dbReference type="STRING" id="192903.SAMN04488513_102202"/>
<evidence type="ECO:0008006" key="4">
    <source>
        <dbReference type="Google" id="ProtNLM"/>
    </source>
</evidence>
<protein>
    <recommendedName>
        <fullName evidence="4">VWA domain-containing protein</fullName>
    </recommendedName>
</protein>
<dbReference type="SUPFAM" id="SSF53300">
    <property type="entry name" value="vWA-like"/>
    <property type="match status" value="1"/>
</dbReference>
<feature type="transmembrane region" description="Helical" evidence="1">
    <location>
        <begin position="33"/>
        <end position="54"/>
    </location>
</feature>
<keyword evidence="1" id="KW-0472">Membrane</keyword>
<reference evidence="3" key="1">
    <citation type="submission" date="2016-11" db="EMBL/GenBank/DDBJ databases">
        <authorList>
            <person name="Varghese N."/>
            <person name="Submissions S."/>
        </authorList>
    </citation>
    <scope>NUCLEOTIDE SEQUENCE [LARGE SCALE GENOMIC DNA]</scope>
    <source>
        <strain evidence="3">DSM 19858</strain>
    </source>
</reference>
<sequence length="674" mass="75665">MHIQTVILIILAAIIALVIALFQYYYKTRKRGRIAILLSFLRFTTLFGLLLLLVNPKFSKKVYSTEKANLILLTDNSSSVAPYQDDIESVLDAIRDDAKISERFEIRPYSFDRTLGNDSLTFAGGQTDITTALKTVQEAYSRSNAAIVMITDGNQTLGQDYGFYGKNQEMPIYPVAIGDTTRYEDLAITQVNANRYAFLKNKYPIEIFVSYFGSSDTRSRLVVLEDGKQVYRETLSLNGSDNVRVINALFDAGSVGLKNITVSIEALPDERNTANNLKEIAVEVIDEKTNVTLVSNWVHPDIAALKKAIESNGQRSVSIARPKADAKAWEDTDLFILYQPDHSFKAVYDYIDNSKTGVLTLAGSRTNWTFLNQVQSAFAKNSSQQSEAIGALLNEGFTLFDTKDFSVADLPPVTGSLGEIRLREQAEVLLGQRIKGVDVKQPLLAVFNGDVQKEAVFFGEDIWKWRMQSYRRDRNFKNFDDLIGKLVLLLTSNQSRERLTLEYEAIFSGSRDAKIQATYFDNTFVFDPEADLSLRLEGGTITGSMEIPMLLKGRYYEADLSNLKPGKYTFTVTEKGDGISKSGRFTILDFDVEKQFLSTDYPKMERLAQNTDGVLFYPSGVTALVDSLVSDQRFVPVQVSDQNIVSLIDFRMLLAIIVFSLAAEWFIRKYSGLT</sequence>
<dbReference type="PANTHER" id="PTHR37947">
    <property type="entry name" value="BLL2462 PROTEIN"/>
    <property type="match status" value="1"/>
</dbReference>
<keyword evidence="1" id="KW-0812">Transmembrane</keyword>
<organism evidence="2 3">
    <name type="scientific">Pseudozobellia thermophila</name>
    <dbReference type="NCBI Taxonomy" id="192903"/>
    <lineage>
        <taxon>Bacteria</taxon>
        <taxon>Pseudomonadati</taxon>
        <taxon>Bacteroidota</taxon>
        <taxon>Flavobacteriia</taxon>
        <taxon>Flavobacteriales</taxon>
        <taxon>Flavobacteriaceae</taxon>
        <taxon>Pseudozobellia</taxon>
    </lineage>
</organism>
<proteinExistence type="predicted"/>
<dbReference type="AlphaFoldDB" id="A0A1M6EWB1"/>
<dbReference type="OrthoDB" id="9763076at2"/>
<dbReference type="InterPro" id="IPR036465">
    <property type="entry name" value="vWFA_dom_sf"/>
</dbReference>
<dbReference type="Proteomes" id="UP000184543">
    <property type="component" value="Unassembled WGS sequence"/>
</dbReference>
<dbReference type="PANTHER" id="PTHR37947:SF1">
    <property type="entry name" value="BLL2462 PROTEIN"/>
    <property type="match status" value="1"/>
</dbReference>
<accession>A0A1M6EWB1</accession>
<feature type="transmembrane region" description="Helical" evidence="1">
    <location>
        <begin position="6"/>
        <end position="26"/>
    </location>
</feature>
<evidence type="ECO:0000313" key="3">
    <source>
        <dbReference type="Proteomes" id="UP000184543"/>
    </source>
</evidence>
<evidence type="ECO:0000256" key="1">
    <source>
        <dbReference type="SAM" id="Phobius"/>
    </source>
</evidence>
<gene>
    <name evidence="2" type="ORF">SAMN04488513_102202</name>
</gene>